<sequence>MKLANYRIKKKEKMVHRKISTLGNVAYLKSTFIKHAMFTLFTLASLLFSTTSMASIDEDIEQKARERHEQKWNEKIDYDVANTIRRCGEIYASRNREIDNYNNAVKEFRRYEHDKSEVGRAMRALARPAILRLEVEIDEIEQQYQYSCENVTSEPNIQTLYHACQHRDVMAMSYEMCGEAFTIRDDYDNQLWQRLSPQEAVNSYSDFID</sequence>
<dbReference type="EMBL" id="CP008849">
    <property type="protein sequence ID" value="AIF99699.1"/>
    <property type="molecule type" value="Genomic_DNA"/>
</dbReference>
<gene>
    <name evidence="1" type="ORF">EP13_13970</name>
</gene>
<dbReference type="RefSeq" id="WP_044057766.1">
    <property type="nucleotide sequence ID" value="NZ_CBCSKJ010000002.1"/>
</dbReference>
<dbReference type="KEGG" id="aal:EP13_13970"/>
<organism evidence="1 2">
    <name type="scientific">Alteromonas australica</name>
    <dbReference type="NCBI Taxonomy" id="589873"/>
    <lineage>
        <taxon>Bacteria</taxon>
        <taxon>Pseudomonadati</taxon>
        <taxon>Pseudomonadota</taxon>
        <taxon>Gammaproteobacteria</taxon>
        <taxon>Alteromonadales</taxon>
        <taxon>Alteromonadaceae</taxon>
        <taxon>Alteromonas/Salinimonas group</taxon>
        <taxon>Alteromonas</taxon>
    </lineage>
</organism>
<dbReference type="AlphaFoldDB" id="A0A075NYF4"/>
<evidence type="ECO:0000313" key="1">
    <source>
        <dbReference type="EMBL" id="AIF99699.1"/>
    </source>
</evidence>
<protein>
    <submittedName>
        <fullName evidence="1">Uncharacterized protein</fullName>
    </submittedName>
</protein>
<accession>A0A075NYF4</accession>
<proteinExistence type="predicted"/>
<evidence type="ECO:0000313" key="2">
    <source>
        <dbReference type="Proteomes" id="UP000056090"/>
    </source>
</evidence>
<dbReference type="GeneID" id="78256003"/>
<name>A0A075NYF4_9ALTE</name>
<keyword evidence="2" id="KW-1185">Reference proteome</keyword>
<reference evidence="1 2" key="1">
    <citation type="submission" date="2014-06" db="EMBL/GenBank/DDBJ databases">
        <title>Genomes of Alteromonas australica, a world apart.</title>
        <authorList>
            <person name="Gonzaga A."/>
            <person name="Lopez-Perez M."/>
            <person name="Rodriguez-Valera F."/>
        </authorList>
    </citation>
    <scope>NUCLEOTIDE SEQUENCE [LARGE SCALE GENOMIC DNA]</scope>
    <source>
        <strain evidence="1 2">H 17</strain>
    </source>
</reference>
<dbReference type="Proteomes" id="UP000056090">
    <property type="component" value="Chromosome"/>
</dbReference>